<dbReference type="EMBL" id="JAAXYO010000029">
    <property type="protein sequence ID" value="MBU2786986.1"/>
    <property type="molecule type" value="Genomic_DNA"/>
</dbReference>
<comment type="caution">
    <text evidence="2">The sequence shown here is derived from an EMBL/GenBank/DDBJ whole genome shotgun (WGS) entry which is preliminary data.</text>
</comment>
<accession>A0AAE2YNA8</accession>
<feature type="domain" description="PilZ" evidence="1">
    <location>
        <begin position="119"/>
        <end position="230"/>
    </location>
</feature>
<sequence>MSESLENLQHKLFSEEYQIGAGSKALQIIERITREHLFCTLFFAERDRSYTSMLLPNADSGSLVLDLPLDLPTQIQSGTPVVLLARIDGVITGFRSNLRERSPEELVLDFPEALYQMQRRQLYRVPPAVGDPDQVMISRQGAETFLGTMQDISVGGMRALFRPAPRDFPVQAGEHFPDVRFQLRGGNELSLSAIARFTDLHSQRGDALVIGLEFQDMSAAIREGIAQYVQSRDREILKALGIGLGGGRASGTAEQPAGLGRKLRRWWRG</sequence>
<keyword evidence="3" id="KW-1185">Reference proteome</keyword>
<gene>
    <name evidence="2" type="ORF">HFQ13_01935</name>
</gene>
<dbReference type="AlphaFoldDB" id="A0AAE2YNA8"/>
<evidence type="ECO:0000313" key="2">
    <source>
        <dbReference type="EMBL" id="MBU2786986.1"/>
    </source>
</evidence>
<dbReference type="GO" id="GO:0035438">
    <property type="term" value="F:cyclic-di-GMP binding"/>
    <property type="evidence" value="ECO:0007669"/>
    <property type="project" value="InterPro"/>
</dbReference>
<evidence type="ECO:0000313" key="3">
    <source>
        <dbReference type="Proteomes" id="UP001197378"/>
    </source>
</evidence>
<dbReference type="Pfam" id="PF07238">
    <property type="entry name" value="PilZ"/>
    <property type="match status" value="1"/>
</dbReference>
<evidence type="ECO:0000259" key="1">
    <source>
        <dbReference type="Pfam" id="PF07238"/>
    </source>
</evidence>
<dbReference type="RefSeq" id="WP_215871827.1">
    <property type="nucleotide sequence ID" value="NZ_JAAXYO010000029.1"/>
</dbReference>
<protein>
    <submittedName>
        <fullName evidence="2">PilZ domain-containing protein</fullName>
    </submittedName>
</protein>
<dbReference type="InterPro" id="IPR009875">
    <property type="entry name" value="PilZ_domain"/>
</dbReference>
<reference evidence="2" key="1">
    <citation type="journal article" date="2021" name="ISME J.">
        <title>Genomic evolution of the class Acidithiobacillia: deep-branching Proteobacteria living in extreme acidic conditions.</title>
        <authorList>
            <person name="Moya-Beltran A."/>
            <person name="Beard S."/>
            <person name="Rojas-Villalobos C."/>
            <person name="Issotta F."/>
            <person name="Gallardo Y."/>
            <person name="Ulloa R."/>
            <person name="Giaveno A."/>
            <person name="Degli Esposti M."/>
            <person name="Johnson D.B."/>
            <person name="Quatrini R."/>
        </authorList>
    </citation>
    <scope>NUCLEOTIDE SEQUENCE</scope>
    <source>
        <strain evidence="2">VAN18-1</strain>
    </source>
</reference>
<proteinExistence type="predicted"/>
<dbReference type="Proteomes" id="UP001197378">
    <property type="component" value="Unassembled WGS sequence"/>
</dbReference>
<organism evidence="2 3">
    <name type="scientific">Igneacidithiobacillus copahuensis</name>
    <dbReference type="NCBI Taxonomy" id="2724909"/>
    <lineage>
        <taxon>Bacteria</taxon>
        <taxon>Pseudomonadati</taxon>
        <taxon>Pseudomonadota</taxon>
        <taxon>Acidithiobacillia</taxon>
        <taxon>Acidithiobacillales</taxon>
        <taxon>Acidithiobacillaceae</taxon>
        <taxon>Igneacidithiobacillus</taxon>
    </lineage>
</organism>
<dbReference type="Gene3D" id="2.30.110.10">
    <property type="entry name" value="Electron Transport, Fmn-binding Protein, Chain A"/>
    <property type="match status" value="1"/>
</dbReference>
<name>A0AAE2YNA8_9PROT</name>
<dbReference type="Gene3D" id="2.40.10.220">
    <property type="entry name" value="predicted glycosyltransferase like domains"/>
    <property type="match status" value="1"/>
</dbReference>
<dbReference type="InterPro" id="IPR012349">
    <property type="entry name" value="Split_barrel_FMN-bd"/>
</dbReference>